<feature type="compositionally biased region" description="Low complexity" evidence="1">
    <location>
        <begin position="15"/>
        <end position="40"/>
    </location>
</feature>
<evidence type="ECO:0000313" key="3">
    <source>
        <dbReference type="Proteomes" id="UP000566819"/>
    </source>
</evidence>
<dbReference type="Proteomes" id="UP000566819">
    <property type="component" value="Unassembled WGS sequence"/>
</dbReference>
<gene>
    <name evidence="2" type="ORF">G7Y89_g5032</name>
</gene>
<sequence>MDFLNKFTGGEDKNQSQNGGQQQQQYSSPTQNQGQHSNQQQGGGNGASSFFSGIGDKLNTAAGGGRESEKNEDMLDKGIDMFQEKVLGQGPQDNESAVEQAKDEQISDFIRGKFRDTTGKDIPIKDKKTRFG</sequence>
<organism evidence="2 3">
    <name type="scientific">Cudoniella acicularis</name>
    <dbReference type="NCBI Taxonomy" id="354080"/>
    <lineage>
        <taxon>Eukaryota</taxon>
        <taxon>Fungi</taxon>
        <taxon>Dikarya</taxon>
        <taxon>Ascomycota</taxon>
        <taxon>Pezizomycotina</taxon>
        <taxon>Leotiomycetes</taxon>
        <taxon>Helotiales</taxon>
        <taxon>Tricladiaceae</taxon>
        <taxon>Cudoniella</taxon>
    </lineage>
</organism>
<proteinExistence type="predicted"/>
<reference evidence="2 3" key="1">
    <citation type="submission" date="2020-03" db="EMBL/GenBank/DDBJ databases">
        <title>Draft Genome Sequence of Cudoniella acicularis.</title>
        <authorList>
            <person name="Buettner E."/>
            <person name="Kellner H."/>
        </authorList>
    </citation>
    <scope>NUCLEOTIDE SEQUENCE [LARGE SCALE GENOMIC DNA]</scope>
    <source>
        <strain evidence="2 3">DSM 108380</strain>
    </source>
</reference>
<comment type="caution">
    <text evidence="2">The sequence shown here is derived from an EMBL/GenBank/DDBJ whole genome shotgun (WGS) entry which is preliminary data.</text>
</comment>
<keyword evidence="3" id="KW-1185">Reference proteome</keyword>
<evidence type="ECO:0000256" key="1">
    <source>
        <dbReference type="SAM" id="MobiDB-lite"/>
    </source>
</evidence>
<dbReference type="EMBL" id="JAAMPI010000290">
    <property type="protein sequence ID" value="KAF4633091.1"/>
    <property type="molecule type" value="Genomic_DNA"/>
</dbReference>
<evidence type="ECO:0008006" key="4">
    <source>
        <dbReference type="Google" id="ProtNLM"/>
    </source>
</evidence>
<dbReference type="PANTHER" id="PTHR40462:SF1">
    <property type="entry name" value="EXPRESSED PROTEIN"/>
    <property type="match status" value="1"/>
</dbReference>
<dbReference type="PANTHER" id="PTHR40462">
    <property type="entry name" value="CHROMOSOME 1, WHOLE GENOME SHOTGUN SEQUENCE"/>
    <property type="match status" value="1"/>
</dbReference>
<feature type="compositionally biased region" description="Basic and acidic residues" evidence="1">
    <location>
        <begin position="66"/>
        <end position="80"/>
    </location>
</feature>
<protein>
    <recommendedName>
        <fullName evidence="4">DNA damage-responsive protein 48</fullName>
    </recommendedName>
</protein>
<name>A0A8H4RPL6_9HELO</name>
<accession>A0A8H4RPL6</accession>
<dbReference type="AlphaFoldDB" id="A0A8H4RPL6"/>
<evidence type="ECO:0000313" key="2">
    <source>
        <dbReference type="EMBL" id="KAF4633091.1"/>
    </source>
</evidence>
<feature type="region of interest" description="Disordered" evidence="1">
    <location>
        <begin position="1"/>
        <end position="80"/>
    </location>
</feature>
<dbReference type="OrthoDB" id="3050608at2759"/>